<keyword evidence="5 9" id="KW-0653">Protein transport</keyword>
<keyword evidence="9" id="KW-1003">Cell membrane</keyword>
<dbReference type="Proteomes" id="UP000177273">
    <property type="component" value="Unassembled WGS sequence"/>
</dbReference>
<dbReference type="NCBIfam" id="TIGR00810">
    <property type="entry name" value="secG"/>
    <property type="match status" value="1"/>
</dbReference>
<feature type="transmembrane region" description="Helical" evidence="9">
    <location>
        <begin position="57"/>
        <end position="75"/>
    </location>
</feature>
<evidence type="ECO:0000313" key="10">
    <source>
        <dbReference type="EMBL" id="OFI47804.1"/>
    </source>
</evidence>
<keyword evidence="7 9" id="KW-0811">Translocation</keyword>
<accession>A0A9Q5P0I4</accession>
<comment type="caution">
    <text evidence="9">Lacks conserved residue(s) required for the propagation of feature annotation.</text>
</comment>
<evidence type="ECO:0000256" key="9">
    <source>
        <dbReference type="RuleBase" id="RU365087"/>
    </source>
</evidence>
<organism evidence="10 11">
    <name type="scientific">Floricoccus penangensis</name>
    <dbReference type="NCBI Taxonomy" id="1859475"/>
    <lineage>
        <taxon>Bacteria</taxon>
        <taxon>Bacillati</taxon>
        <taxon>Bacillota</taxon>
        <taxon>Bacilli</taxon>
        <taxon>Lactobacillales</taxon>
        <taxon>Streptococcaceae</taxon>
        <taxon>Floricoccus</taxon>
    </lineage>
</organism>
<comment type="caution">
    <text evidence="10">The sequence shown here is derived from an EMBL/GenBank/DDBJ whole genome shotgun (WGS) entry which is preliminary data.</text>
</comment>
<gene>
    <name evidence="10" type="ORF">BG262_08935</name>
</gene>
<dbReference type="PRINTS" id="PR01651">
    <property type="entry name" value="SECGEXPORT"/>
</dbReference>
<name>A0A9Q5P0I4_9LACT</name>
<keyword evidence="4 9" id="KW-0812">Transmembrane</keyword>
<dbReference type="OrthoDB" id="1651166at2"/>
<keyword evidence="8 9" id="KW-0472">Membrane</keyword>
<dbReference type="Pfam" id="PF03840">
    <property type="entry name" value="SecG"/>
    <property type="match status" value="1"/>
</dbReference>
<dbReference type="InterPro" id="IPR004692">
    <property type="entry name" value="SecG"/>
</dbReference>
<comment type="similarity">
    <text evidence="2 9">Belongs to the SecG family.</text>
</comment>
<dbReference type="GO" id="GO:0015450">
    <property type="term" value="F:protein-transporting ATPase activity"/>
    <property type="evidence" value="ECO:0007669"/>
    <property type="project" value="UniProtKB-UniRule"/>
</dbReference>
<dbReference type="EMBL" id="MKIQ01000003">
    <property type="protein sequence ID" value="OFI47804.1"/>
    <property type="molecule type" value="Genomic_DNA"/>
</dbReference>
<evidence type="ECO:0000256" key="3">
    <source>
        <dbReference type="ARBA" id="ARBA00022448"/>
    </source>
</evidence>
<evidence type="ECO:0000256" key="7">
    <source>
        <dbReference type="ARBA" id="ARBA00023010"/>
    </source>
</evidence>
<evidence type="ECO:0000256" key="1">
    <source>
        <dbReference type="ARBA" id="ARBA00004141"/>
    </source>
</evidence>
<comment type="function">
    <text evidence="9">Involved in protein export. Participates in an early event of protein translocation.</text>
</comment>
<proteinExistence type="inferred from homology"/>
<evidence type="ECO:0000256" key="2">
    <source>
        <dbReference type="ARBA" id="ARBA00008445"/>
    </source>
</evidence>
<reference evidence="11" key="1">
    <citation type="submission" date="2016-09" db="EMBL/GenBank/DDBJ databases">
        <title>Draft genome sequence of a novel species of the family Streptococcaceae isolated from flowers.</title>
        <authorList>
            <person name="Chuah L.-O."/>
            <person name="Yap K.-P."/>
            <person name="Thong K.L."/>
            <person name="Liong M.T."/>
            <person name="Ahmad R."/>
            <person name="Rusul G."/>
        </authorList>
    </citation>
    <scope>NUCLEOTIDE SEQUENCE [LARGE SCALE GENOMIC DNA]</scope>
    <source>
        <strain evidence="11">HibF3</strain>
    </source>
</reference>
<keyword evidence="3 9" id="KW-0813">Transport</keyword>
<evidence type="ECO:0000256" key="5">
    <source>
        <dbReference type="ARBA" id="ARBA00022927"/>
    </source>
</evidence>
<dbReference type="RefSeq" id="WP_070787202.1">
    <property type="nucleotide sequence ID" value="NZ_CP075561.1"/>
</dbReference>
<evidence type="ECO:0000313" key="11">
    <source>
        <dbReference type="Proteomes" id="UP000177273"/>
    </source>
</evidence>
<protein>
    <recommendedName>
        <fullName evidence="9">Protein-export membrane protein SecG</fullName>
    </recommendedName>
</protein>
<evidence type="ECO:0000256" key="6">
    <source>
        <dbReference type="ARBA" id="ARBA00022989"/>
    </source>
</evidence>
<dbReference type="GO" id="GO:0009306">
    <property type="term" value="P:protein secretion"/>
    <property type="evidence" value="ECO:0007669"/>
    <property type="project" value="UniProtKB-UniRule"/>
</dbReference>
<evidence type="ECO:0000256" key="8">
    <source>
        <dbReference type="ARBA" id="ARBA00023136"/>
    </source>
</evidence>
<sequence length="78" mass="8515">MYNALVTILLILSVIIIISIIMQPSKQDPAASAFSGGGEQLFERRKARGFEAVMQRFTAVMVTVWLAVGFALVILSSK</sequence>
<evidence type="ECO:0000256" key="4">
    <source>
        <dbReference type="ARBA" id="ARBA00022692"/>
    </source>
</evidence>
<comment type="subcellular location">
    <subcellularLocation>
        <location evidence="9">Cell membrane</location>
        <topology evidence="9">Multi-pass membrane protein</topology>
    </subcellularLocation>
    <subcellularLocation>
        <location evidence="1">Membrane</location>
        <topology evidence="1">Multi-pass membrane protein</topology>
    </subcellularLocation>
</comment>
<dbReference type="GO" id="GO:0005886">
    <property type="term" value="C:plasma membrane"/>
    <property type="evidence" value="ECO:0007669"/>
    <property type="project" value="UniProtKB-SubCell"/>
</dbReference>
<keyword evidence="6 9" id="KW-1133">Transmembrane helix</keyword>
<dbReference type="AlphaFoldDB" id="A0A9Q5P0I4"/>
<keyword evidence="11" id="KW-1185">Reference proteome</keyword>